<dbReference type="AlphaFoldDB" id="A0A1B8TR62"/>
<accession>A0A1B8TR62</accession>
<evidence type="ECO:0000313" key="1">
    <source>
        <dbReference type="EMBL" id="OBY62089.1"/>
    </source>
</evidence>
<organism evidence="1 2">
    <name type="scientific">Polaribacter vadi</name>
    <dbReference type="NCBI Taxonomy" id="1774273"/>
    <lineage>
        <taxon>Bacteria</taxon>
        <taxon>Pseudomonadati</taxon>
        <taxon>Bacteroidota</taxon>
        <taxon>Flavobacteriia</taxon>
        <taxon>Flavobacteriales</taxon>
        <taxon>Flavobacteriaceae</taxon>
    </lineage>
</organism>
<reference evidence="2" key="1">
    <citation type="submission" date="2016-02" db="EMBL/GenBank/DDBJ databases">
        <authorList>
            <person name="Shin S.-K."/>
            <person name="Yi H."/>
            <person name="Kim E."/>
        </authorList>
    </citation>
    <scope>NUCLEOTIDE SEQUENCE [LARGE SCALE GENOMIC DNA]</scope>
    <source>
        <strain evidence="2">LPB0003</strain>
    </source>
</reference>
<gene>
    <name evidence="1" type="ORF">LPB3_15025</name>
</gene>
<proteinExistence type="predicted"/>
<dbReference type="InterPro" id="IPR035948">
    <property type="entry name" value="YwqG-like_sf"/>
</dbReference>
<sequence>MDNSYHIIFEEKFVQHQDFGQRNGLHSTWSLNTLNDFKFKFGGKLQNGLNRLISFDDNFGRKISINNVTFAINFEDFFNAQINLQNIFYQHLDNSIIKPLTKINIVNTYSNYPLKETEIKLALTPKEFLNQNWEGNSNRIGGNPIWVQKSENLYCPKCNHKMSFIFQLDSGLPDLNPNNNYEIMFGNDGVCYAFWCLKDKISGYLWQST</sequence>
<comment type="caution">
    <text evidence="1">The sequence shown here is derived from an EMBL/GenBank/DDBJ whole genome shotgun (WGS) entry which is preliminary data.</text>
</comment>
<dbReference type="SUPFAM" id="SSF103032">
    <property type="entry name" value="Hypothetical protein YwqG"/>
    <property type="match status" value="1"/>
</dbReference>
<protein>
    <recommendedName>
        <fullName evidence="3">DUF1963 domain-containing protein</fullName>
    </recommendedName>
</protein>
<dbReference type="STRING" id="1774273.LPB03_14280"/>
<dbReference type="Proteomes" id="UP000092584">
    <property type="component" value="Unassembled WGS sequence"/>
</dbReference>
<evidence type="ECO:0008006" key="3">
    <source>
        <dbReference type="Google" id="ProtNLM"/>
    </source>
</evidence>
<dbReference type="RefSeq" id="WP_083187345.1">
    <property type="nucleotide sequence ID" value="NZ_CP017477.1"/>
</dbReference>
<name>A0A1B8TR62_9FLAO</name>
<dbReference type="OrthoDB" id="1414356at2"/>
<evidence type="ECO:0000313" key="2">
    <source>
        <dbReference type="Proteomes" id="UP000092584"/>
    </source>
</evidence>
<keyword evidence="2" id="KW-1185">Reference proteome</keyword>
<dbReference type="EMBL" id="LSFM01000025">
    <property type="protein sequence ID" value="OBY62089.1"/>
    <property type="molecule type" value="Genomic_DNA"/>
</dbReference>